<organism evidence="1 2">
    <name type="scientific">Pleurodeles waltl</name>
    <name type="common">Iberian ribbed newt</name>
    <dbReference type="NCBI Taxonomy" id="8319"/>
    <lineage>
        <taxon>Eukaryota</taxon>
        <taxon>Metazoa</taxon>
        <taxon>Chordata</taxon>
        <taxon>Craniata</taxon>
        <taxon>Vertebrata</taxon>
        <taxon>Euteleostomi</taxon>
        <taxon>Amphibia</taxon>
        <taxon>Batrachia</taxon>
        <taxon>Caudata</taxon>
        <taxon>Salamandroidea</taxon>
        <taxon>Salamandridae</taxon>
        <taxon>Pleurodelinae</taxon>
        <taxon>Pleurodeles</taxon>
    </lineage>
</organism>
<comment type="caution">
    <text evidence="1">The sequence shown here is derived from an EMBL/GenBank/DDBJ whole genome shotgun (WGS) entry which is preliminary data.</text>
</comment>
<name>A0AAV7VFG7_PLEWA</name>
<reference evidence="1" key="1">
    <citation type="journal article" date="2022" name="bioRxiv">
        <title>Sequencing and chromosome-scale assembly of the giantPleurodeles waltlgenome.</title>
        <authorList>
            <person name="Brown T."/>
            <person name="Elewa A."/>
            <person name="Iarovenko S."/>
            <person name="Subramanian E."/>
            <person name="Araus A.J."/>
            <person name="Petzold A."/>
            <person name="Susuki M."/>
            <person name="Suzuki K.-i.T."/>
            <person name="Hayashi T."/>
            <person name="Toyoda A."/>
            <person name="Oliveira C."/>
            <person name="Osipova E."/>
            <person name="Leigh N.D."/>
            <person name="Simon A."/>
            <person name="Yun M.H."/>
        </authorList>
    </citation>
    <scope>NUCLEOTIDE SEQUENCE</scope>
    <source>
        <strain evidence="1">20211129_DDA</strain>
        <tissue evidence="1">Liver</tissue>
    </source>
</reference>
<evidence type="ECO:0000313" key="2">
    <source>
        <dbReference type="Proteomes" id="UP001066276"/>
    </source>
</evidence>
<gene>
    <name evidence="1" type="ORF">NDU88_003867</name>
</gene>
<accession>A0AAV7VFG7</accession>
<keyword evidence="2" id="KW-1185">Reference proteome</keyword>
<protein>
    <submittedName>
        <fullName evidence="1">Uncharacterized protein</fullName>
    </submittedName>
</protein>
<evidence type="ECO:0000313" key="1">
    <source>
        <dbReference type="EMBL" id="KAJ1200038.1"/>
    </source>
</evidence>
<dbReference type="Proteomes" id="UP001066276">
    <property type="component" value="Chromosome 2_1"/>
</dbReference>
<dbReference type="AlphaFoldDB" id="A0AAV7VFG7"/>
<dbReference type="EMBL" id="JANPWB010000003">
    <property type="protein sequence ID" value="KAJ1200038.1"/>
    <property type="molecule type" value="Genomic_DNA"/>
</dbReference>
<sequence>MNTAASSHGVVRKKSSCFIAALRFHYHRSGARWDPYQYDEQAMAKEKRRPRHGVNYVIMHDVRWAF</sequence>
<proteinExistence type="predicted"/>